<name>A0A0A8YEI5_ARUDO</name>
<dbReference type="EMBL" id="GBRH01273341">
    <property type="protein sequence ID" value="JAD24554.1"/>
    <property type="molecule type" value="Transcribed_RNA"/>
</dbReference>
<reference evidence="1" key="1">
    <citation type="submission" date="2014-09" db="EMBL/GenBank/DDBJ databases">
        <authorList>
            <person name="Magalhaes I.L.F."/>
            <person name="Oliveira U."/>
            <person name="Santos F.R."/>
            <person name="Vidigal T.H.D.A."/>
            <person name="Brescovit A.D."/>
            <person name="Santos A.J."/>
        </authorList>
    </citation>
    <scope>NUCLEOTIDE SEQUENCE</scope>
    <source>
        <tissue evidence="1">Shoot tissue taken approximately 20 cm above the soil surface</tissue>
    </source>
</reference>
<reference evidence="1" key="2">
    <citation type="journal article" date="2015" name="Data Brief">
        <title>Shoot transcriptome of the giant reed, Arundo donax.</title>
        <authorList>
            <person name="Barrero R.A."/>
            <person name="Guerrero F.D."/>
            <person name="Moolhuijzen P."/>
            <person name="Goolsby J.A."/>
            <person name="Tidwell J."/>
            <person name="Bellgard S.E."/>
            <person name="Bellgard M.I."/>
        </authorList>
    </citation>
    <scope>NUCLEOTIDE SEQUENCE</scope>
    <source>
        <tissue evidence="1">Shoot tissue taken approximately 20 cm above the soil surface</tissue>
    </source>
</reference>
<evidence type="ECO:0000313" key="1">
    <source>
        <dbReference type="EMBL" id="JAD24554.1"/>
    </source>
</evidence>
<protein>
    <submittedName>
        <fullName evidence="1">Uncharacterized protein</fullName>
    </submittedName>
</protein>
<organism evidence="1">
    <name type="scientific">Arundo donax</name>
    <name type="common">Giant reed</name>
    <name type="synonym">Donax arundinaceus</name>
    <dbReference type="NCBI Taxonomy" id="35708"/>
    <lineage>
        <taxon>Eukaryota</taxon>
        <taxon>Viridiplantae</taxon>
        <taxon>Streptophyta</taxon>
        <taxon>Embryophyta</taxon>
        <taxon>Tracheophyta</taxon>
        <taxon>Spermatophyta</taxon>
        <taxon>Magnoliopsida</taxon>
        <taxon>Liliopsida</taxon>
        <taxon>Poales</taxon>
        <taxon>Poaceae</taxon>
        <taxon>PACMAD clade</taxon>
        <taxon>Arundinoideae</taxon>
        <taxon>Arundineae</taxon>
        <taxon>Arundo</taxon>
    </lineage>
</organism>
<accession>A0A0A8YEI5</accession>
<proteinExistence type="predicted"/>
<sequence length="31" mass="3513">MWRALYGVSRNPSKKGGKNQTAEQLLSYLCL</sequence>
<dbReference type="AlphaFoldDB" id="A0A0A8YEI5"/>